<dbReference type="Gene3D" id="3.30.565.10">
    <property type="entry name" value="Histidine kinase-like ATPase, C-terminal domain"/>
    <property type="match status" value="1"/>
</dbReference>
<dbReference type="InterPro" id="IPR014721">
    <property type="entry name" value="Ribsml_uS5_D2-typ_fold_subgr"/>
</dbReference>
<dbReference type="SUPFAM" id="SSF54211">
    <property type="entry name" value="Ribosomal protein S5 domain 2-like"/>
    <property type="match status" value="1"/>
</dbReference>
<dbReference type="SMART" id="SM01340">
    <property type="entry name" value="DNA_mis_repair"/>
    <property type="match status" value="1"/>
</dbReference>
<dbReference type="GO" id="GO:0016887">
    <property type="term" value="F:ATP hydrolysis activity"/>
    <property type="evidence" value="ECO:0007669"/>
    <property type="project" value="InterPro"/>
</dbReference>
<feature type="region of interest" description="Disordered" evidence="3">
    <location>
        <begin position="448"/>
        <end position="635"/>
    </location>
</feature>
<feature type="domain" description="DNA mismatch repair protein S5" evidence="4">
    <location>
        <begin position="218"/>
        <end position="356"/>
    </location>
</feature>
<evidence type="ECO:0000256" key="2">
    <source>
        <dbReference type="ARBA" id="ARBA00022763"/>
    </source>
</evidence>
<dbReference type="SUPFAM" id="SSF55874">
    <property type="entry name" value="ATPase domain of HSP90 chaperone/DNA topoisomerase II/histidine kinase"/>
    <property type="match status" value="1"/>
</dbReference>
<sequence length="905" mass="99443">MAIEALPENTTRVIGSSLVLNDAKSVVKELVDNALDARATAVSIEIANNTLDVIQVKDNGTGIDIQDRQLLCKRGCTSKIRNLDDLARLGGSFLGFRGEALSSIAELSRDVVVTTRVDGEVVATSLKYVASGMLSSSSASHPVGTTVRVQDLLTNIPVRRQTALKATIKTLQAIKNLLSAFAFARPDVRFSLKVLKGKNEKLNWTYAASRNDSLSEVAAKIVGKEVAAECTECKVSSIEVDDQIDDGWEIQALLVSADADLTKVRNGPQFISVDGRPVSMDRGTMKEIAKTYKHHLQRIFSGSNNTSISRLFTYMQIRCPPESYDVNIEPAKDEVLFFRPKSLLSLIETLLQKAYPGNAATAGETQVSEKSSVTVSAGDTPHKDMYHIDLDDMEVPVSPTGGILAQQESEPEDRPTALRNPFTIAAMNRIISPKKMDETHIADQMQPSTQDLTQHHTPVVTHTRRIPLGPGPQLPSPVGSETESMPYQNPGPPLRPWAKAARRSVDEETDPPAPRRHSPDTSPERTSLQDWLTPVSGQRQRLTHRAGGLMGSEARSPAGPQPPLLATNANRDSGPSVRASSFSADPSWGPGQRPFKSPLKRLTQGRLQESSGLPSPASPIDIPCRTTEGSEHSSALDAELTQIMDFERRKKAAIARHKELANKSSTRSIKELLSRPGEPGNIGNSVSNSDDQSSVADFDARFGRNPDIAPEPPEPKSTPHHNRYLAARRDLSHAHPPPSAISPFVRDTEDNDSSHKRLPDQPSDRPRLSDDDPRAYLMKQQQRLKAGNSRLYRSKSSKLPFESFSPDAMTLNLVVTTNTFEDVVEFRTYVQTFATTDRYIRSGEMSYENLLLCDMTIDDDCANALREVVKAQYRYKNLNGEGLVPHLKIAISKETINQDKKLLDV</sequence>
<proteinExistence type="inferred from homology"/>
<dbReference type="Proteomes" id="UP001203852">
    <property type="component" value="Unassembled WGS sequence"/>
</dbReference>
<dbReference type="PROSITE" id="PS00058">
    <property type="entry name" value="DNA_MISMATCH_REPAIR_1"/>
    <property type="match status" value="1"/>
</dbReference>
<dbReference type="Pfam" id="PF01119">
    <property type="entry name" value="DNA_mis_repair"/>
    <property type="match status" value="1"/>
</dbReference>
<dbReference type="GO" id="GO:0032389">
    <property type="term" value="C:MutLalpha complex"/>
    <property type="evidence" value="ECO:0007669"/>
    <property type="project" value="TreeGrafter"/>
</dbReference>
<dbReference type="InterPro" id="IPR002099">
    <property type="entry name" value="MutL/Mlh/PMS"/>
</dbReference>
<dbReference type="GO" id="GO:0030983">
    <property type="term" value="F:mismatched DNA binding"/>
    <property type="evidence" value="ECO:0007669"/>
    <property type="project" value="InterPro"/>
</dbReference>
<name>A0AAN6E6I1_9EURO</name>
<dbReference type="FunFam" id="3.30.565.10:FF:000017">
    <property type="entry name" value="PMS1 homolog 1, mismatch repair system component"/>
    <property type="match status" value="1"/>
</dbReference>
<dbReference type="EMBL" id="MU404350">
    <property type="protein sequence ID" value="KAI1617525.1"/>
    <property type="molecule type" value="Genomic_DNA"/>
</dbReference>
<dbReference type="PANTHER" id="PTHR10073:SF41">
    <property type="entry name" value="MISMATCH REPAIR PROTEIN, PUTATIVE (AFU_ORTHOLOGUE AFUA_8G05820)-RELATED"/>
    <property type="match status" value="1"/>
</dbReference>
<accession>A0AAN6E6I1</accession>
<comment type="similarity">
    <text evidence="1">Belongs to the DNA mismatch repair MutL/HexB family.</text>
</comment>
<dbReference type="GO" id="GO:0006298">
    <property type="term" value="P:mismatch repair"/>
    <property type="evidence" value="ECO:0007669"/>
    <property type="project" value="InterPro"/>
</dbReference>
<keyword evidence="2" id="KW-0227">DNA damage</keyword>
<evidence type="ECO:0000259" key="4">
    <source>
        <dbReference type="SMART" id="SM01340"/>
    </source>
</evidence>
<dbReference type="Pfam" id="PF13589">
    <property type="entry name" value="HATPase_c_3"/>
    <property type="match status" value="1"/>
</dbReference>
<dbReference type="InterPro" id="IPR036890">
    <property type="entry name" value="HATPase_C_sf"/>
</dbReference>
<dbReference type="GO" id="GO:0005524">
    <property type="term" value="F:ATP binding"/>
    <property type="evidence" value="ECO:0007669"/>
    <property type="project" value="InterPro"/>
</dbReference>
<evidence type="ECO:0000256" key="1">
    <source>
        <dbReference type="ARBA" id="ARBA00006082"/>
    </source>
</evidence>
<feature type="compositionally biased region" description="Polar residues" evidence="3">
    <location>
        <begin position="524"/>
        <end position="540"/>
    </location>
</feature>
<dbReference type="PANTHER" id="PTHR10073">
    <property type="entry name" value="DNA MISMATCH REPAIR PROTEIN MLH, PMS, MUTL"/>
    <property type="match status" value="1"/>
</dbReference>
<feature type="region of interest" description="Disordered" evidence="3">
    <location>
        <begin position="657"/>
        <end position="773"/>
    </location>
</feature>
<organism evidence="5 6">
    <name type="scientific">Exophiala viscosa</name>
    <dbReference type="NCBI Taxonomy" id="2486360"/>
    <lineage>
        <taxon>Eukaryota</taxon>
        <taxon>Fungi</taxon>
        <taxon>Dikarya</taxon>
        <taxon>Ascomycota</taxon>
        <taxon>Pezizomycotina</taxon>
        <taxon>Eurotiomycetes</taxon>
        <taxon>Chaetothyriomycetidae</taxon>
        <taxon>Chaetothyriales</taxon>
        <taxon>Herpotrichiellaceae</taxon>
        <taxon>Exophiala</taxon>
    </lineage>
</organism>
<dbReference type="AlphaFoldDB" id="A0AAN6E6I1"/>
<reference evidence="5" key="1">
    <citation type="journal article" date="2022" name="bioRxiv">
        <title>Deciphering the potential niche of two novel black yeast fungi from a biological soil crust based on their genomes, phenotypes, and melanin regulation.</title>
        <authorList>
            <consortium name="DOE Joint Genome Institute"/>
            <person name="Carr E.C."/>
            <person name="Barton Q."/>
            <person name="Grambo S."/>
            <person name="Sullivan M."/>
            <person name="Renfro C.M."/>
            <person name="Kuo A."/>
            <person name="Pangilinan J."/>
            <person name="Lipzen A."/>
            <person name="Keymanesh K."/>
            <person name="Savage E."/>
            <person name="Barry K."/>
            <person name="Grigoriev I.V."/>
            <person name="Riekhof W.R."/>
            <person name="Harris S.S."/>
        </authorList>
    </citation>
    <scope>NUCLEOTIDE SEQUENCE</scope>
    <source>
        <strain evidence="5">JF 03-4F</strain>
    </source>
</reference>
<keyword evidence="6" id="KW-1185">Reference proteome</keyword>
<feature type="compositionally biased region" description="Basic and acidic residues" evidence="3">
    <location>
        <begin position="746"/>
        <end position="773"/>
    </location>
</feature>
<dbReference type="GO" id="GO:0061982">
    <property type="term" value="P:meiosis I cell cycle process"/>
    <property type="evidence" value="ECO:0007669"/>
    <property type="project" value="UniProtKB-ARBA"/>
</dbReference>
<dbReference type="InterPro" id="IPR013507">
    <property type="entry name" value="DNA_mismatch_S5_2-like"/>
</dbReference>
<dbReference type="InterPro" id="IPR038973">
    <property type="entry name" value="MutL/Mlh/Pms-like"/>
</dbReference>
<dbReference type="GO" id="GO:0140664">
    <property type="term" value="F:ATP-dependent DNA damage sensor activity"/>
    <property type="evidence" value="ECO:0007669"/>
    <property type="project" value="InterPro"/>
</dbReference>
<dbReference type="InterPro" id="IPR020568">
    <property type="entry name" value="Ribosomal_Su5_D2-typ_SF"/>
</dbReference>
<gene>
    <name evidence="5" type="ORF">EDD36DRAFT_3818</name>
</gene>
<evidence type="ECO:0000313" key="5">
    <source>
        <dbReference type="EMBL" id="KAI1617525.1"/>
    </source>
</evidence>
<protein>
    <submittedName>
        <fullName evidence="5">DNA mismatch repair protein MutL</fullName>
    </submittedName>
</protein>
<dbReference type="Gene3D" id="3.30.230.10">
    <property type="match status" value="1"/>
</dbReference>
<feature type="compositionally biased region" description="Polar residues" evidence="3">
    <location>
        <begin position="363"/>
        <end position="377"/>
    </location>
</feature>
<dbReference type="NCBIfam" id="TIGR00585">
    <property type="entry name" value="mutl"/>
    <property type="match status" value="1"/>
</dbReference>
<feature type="compositionally biased region" description="Low complexity" evidence="3">
    <location>
        <begin position="684"/>
        <end position="695"/>
    </location>
</feature>
<evidence type="ECO:0000256" key="3">
    <source>
        <dbReference type="SAM" id="MobiDB-lite"/>
    </source>
</evidence>
<feature type="region of interest" description="Disordered" evidence="3">
    <location>
        <begin position="359"/>
        <end position="382"/>
    </location>
</feature>
<feature type="compositionally biased region" description="Polar residues" evidence="3">
    <location>
        <begin position="567"/>
        <end position="584"/>
    </location>
</feature>
<dbReference type="CDD" id="cd16926">
    <property type="entry name" value="HATPase_MutL-MLH-PMS-like"/>
    <property type="match status" value="1"/>
</dbReference>
<comment type="caution">
    <text evidence="5">The sequence shown here is derived from an EMBL/GenBank/DDBJ whole genome shotgun (WGS) entry which is preliminary data.</text>
</comment>
<dbReference type="InterPro" id="IPR014762">
    <property type="entry name" value="DNA_mismatch_repair_CS"/>
</dbReference>
<evidence type="ECO:0000313" key="6">
    <source>
        <dbReference type="Proteomes" id="UP001203852"/>
    </source>
</evidence>